<organism evidence="2 3">
    <name type="scientific">Brassica napus</name>
    <name type="common">Rape</name>
    <dbReference type="NCBI Taxonomy" id="3708"/>
    <lineage>
        <taxon>Eukaryota</taxon>
        <taxon>Viridiplantae</taxon>
        <taxon>Streptophyta</taxon>
        <taxon>Embryophyta</taxon>
        <taxon>Tracheophyta</taxon>
        <taxon>Spermatophyta</taxon>
        <taxon>Magnoliopsida</taxon>
        <taxon>eudicotyledons</taxon>
        <taxon>Gunneridae</taxon>
        <taxon>Pentapetalae</taxon>
        <taxon>rosids</taxon>
        <taxon>malvids</taxon>
        <taxon>Brassicales</taxon>
        <taxon>Brassicaceae</taxon>
        <taxon>Brassiceae</taxon>
        <taxon>Brassica</taxon>
    </lineage>
</organism>
<keyword evidence="3" id="KW-1185">Reference proteome</keyword>
<evidence type="ECO:0000313" key="2">
    <source>
        <dbReference type="EMBL" id="KAH0893133.1"/>
    </source>
</evidence>
<feature type="region of interest" description="Disordered" evidence="1">
    <location>
        <begin position="103"/>
        <end position="128"/>
    </location>
</feature>
<evidence type="ECO:0000313" key="3">
    <source>
        <dbReference type="Proteomes" id="UP000824890"/>
    </source>
</evidence>
<accession>A0ABQ8AKY6</accession>
<feature type="region of interest" description="Disordered" evidence="1">
    <location>
        <begin position="150"/>
        <end position="173"/>
    </location>
</feature>
<protein>
    <submittedName>
        <fullName evidence="2">Uncharacterized protein</fullName>
    </submittedName>
</protein>
<dbReference type="Proteomes" id="UP000824890">
    <property type="component" value="Unassembled WGS sequence"/>
</dbReference>
<dbReference type="EMBL" id="JAGKQM010000013">
    <property type="protein sequence ID" value="KAH0893133.1"/>
    <property type="molecule type" value="Genomic_DNA"/>
</dbReference>
<sequence length="323" mass="34911">MGSSIHSTVQRPMADLAIGQLEEAESSSKLPPKLLAWGCYPTKLRLNIYSKAHVIGTIASYHQVVQFMPTPEAKRYMWLDEVTDQRVTHLVELMLSAIDQTRKRKANNDNHGLSGSPKSDGEGMDVSDEMHDVNEDANAMSPRFHRTDAVESTFKEQTPIPAAPLPKRFKDDKPVNVTWGESNPHLYNSGIKAAATDPATSGTNPDCVVPVASTTYEEGGEAVNPNVSNPKPLSPMIKESKCGTPAVGNVQPVSPNVEKNMVETSSLEDPNPGVVVEEVRVPSKAVEAVEHSSASPVVDIGGRDFPMVDDPNITVPCRSPVPT</sequence>
<evidence type="ECO:0000256" key="1">
    <source>
        <dbReference type="SAM" id="MobiDB-lite"/>
    </source>
</evidence>
<name>A0ABQ8AKY6_BRANA</name>
<reference evidence="2 3" key="1">
    <citation type="submission" date="2021-05" db="EMBL/GenBank/DDBJ databases">
        <title>Genome Assembly of Synthetic Allotetraploid Brassica napus Reveals Homoeologous Exchanges between Subgenomes.</title>
        <authorList>
            <person name="Davis J.T."/>
        </authorList>
    </citation>
    <scope>NUCLEOTIDE SEQUENCE [LARGE SCALE GENOMIC DNA]</scope>
    <source>
        <strain evidence="3">cv. Da-Ae</strain>
        <tissue evidence="2">Seedling</tissue>
    </source>
</reference>
<proteinExistence type="predicted"/>
<gene>
    <name evidence="2" type="ORF">HID58_055562</name>
</gene>
<comment type="caution">
    <text evidence="2">The sequence shown here is derived from an EMBL/GenBank/DDBJ whole genome shotgun (WGS) entry which is preliminary data.</text>
</comment>